<dbReference type="STRING" id="187420.MTH_300"/>
<dbReference type="InParanoid" id="O26400"/>
<dbReference type="KEGG" id="mth:MTH_300"/>
<proteinExistence type="predicted"/>
<organism evidence="1 2">
    <name type="scientific">Methanothermobacter thermautotrophicus (strain ATCC 29096 / DSM 1053 / JCM 10044 / NBRC 100330 / Delta H)</name>
    <name type="common">Methanobacterium thermoautotrophicum</name>
    <dbReference type="NCBI Taxonomy" id="187420"/>
    <lineage>
        <taxon>Archaea</taxon>
        <taxon>Methanobacteriati</taxon>
        <taxon>Methanobacteriota</taxon>
        <taxon>Methanomada group</taxon>
        <taxon>Methanobacteria</taxon>
        <taxon>Methanobacteriales</taxon>
        <taxon>Methanobacteriaceae</taxon>
        <taxon>Methanothermobacter</taxon>
    </lineage>
</organism>
<name>O26400_METTH</name>
<keyword evidence="2" id="KW-1185">Reference proteome</keyword>
<dbReference type="Proteomes" id="UP000005223">
    <property type="component" value="Chromosome"/>
</dbReference>
<dbReference type="HOGENOM" id="CLU_3178644_0_0_2"/>
<evidence type="ECO:0000313" key="1">
    <source>
        <dbReference type="EMBL" id="AAB84806.1"/>
    </source>
</evidence>
<dbReference type="EMBL" id="AE000666">
    <property type="protein sequence ID" value="AAB84806.1"/>
    <property type="molecule type" value="Genomic_DNA"/>
</dbReference>
<dbReference type="EnsemblBacteria" id="AAB84806">
    <property type="protein sequence ID" value="AAB84806"/>
    <property type="gene ID" value="MTH_300"/>
</dbReference>
<gene>
    <name evidence="1" type="ordered locus">MTH_300</name>
</gene>
<dbReference type="AlphaFoldDB" id="O26400"/>
<dbReference type="PaxDb" id="187420-MTH_300"/>
<protein>
    <submittedName>
        <fullName evidence="1">Uncharacterized protein</fullName>
    </submittedName>
</protein>
<sequence length="46" mass="5028">MFKRDQPSLIMKPLPSLPLQCFQLFSGYHPGNATSGFDGISSADIN</sequence>
<evidence type="ECO:0000313" key="2">
    <source>
        <dbReference type="Proteomes" id="UP000005223"/>
    </source>
</evidence>
<accession>O26400</accession>
<reference evidence="1 2" key="1">
    <citation type="journal article" date="1997" name="J. Bacteriol.">
        <title>Complete genome sequence of Methanobacterium thermoautotrophicum deltaH: functional analysis and comparative genomics.</title>
        <authorList>
            <person name="Smith D.R."/>
            <person name="Doucette-Stamm L.A."/>
            <person name="Deloughery C."/>
            <person name="Lee H.-M."/>
            <person name="Dubois J."/>
            <person name="Aldredge T."/>
            <person name="Bashirzadeh R."/>
            <person name="Blakely D."/>
            <person name="Cook R."/>
            <person name="Gilbert K."/>
            <person name="Harrison D."/>
            <person name="Hoang L."/>
            <person name="Keagle P."/>
            <person name="Lumm W."/>
            <person name="Pothier B."/>
            <person name="Qiu D."/>
            <person name="Spadafora R."/>
            <person name="Vicare R."/>
            <person name="Wang Y."/>
            <person name="Wierzbowski J."/>
            <person name="Gibson R."/>
            <person name="Jiwani N."/>
            <person name="Caruso A."/>
            <person name="Bush D."/>
            <person name="Safer H."/>
            <person name="Patwell D."/>
            <person name="Prabhakar S."/>
            <person name="McDougall S."/>
            <person name="Shimer G."/>
            <person name="Goyal A."/>
            <person name="Pietrovski S."/>
            <person name="Church G.M."/>
            <person name="Daniels C.J."/>
            <person name="Mao J.-i."/>
            <person name="Rice P."/>
            <person name="Nolling J."/>
            <person name="Reeve J.N."/>
        </authorList>
    </citation>
    <scope>NUCLEOTIDE SEQUENCE [LARGE SCALE GENOMIC DNA]</scope>
    <source>
        <strain evidence="2">ATCC 29096 / DSM 1053 / JCM 10044 / NBRC 100330 / Delta H</strain>
    </source>
</reference>
<dbReference type="PIR" id="D69138">
    <property type="entry name" value="D69138"/>
</dbReference>